<evidence type="ECO:0000256" key="6">
    <source>
        <dbReference type="ARBA" id="ARBA00022741"/>
    </source>
</evidence>
<dbReference type="Pfam" id="PF01288">
    <property type="entry name" value="HPPK"/>
    <property type="match status" value="1"/>
</dbReference>
<dbReference type="InterPro" id="IPR000550">
    <property type="entry name" value="Hppk"/>
</dbReference>
<evidence type="ECO:0000256" key="7">
    <source>
        <dbReference type="ARBA" id="ARBA00022777"/>
    </source>
</evidence>
<dbReference type="InterPro" id="IPR035907">
    <property type="entry name" value="Hppk_sf"/>
</dbReference>
<keyword evidence="6" id="KW-0547">Nucleotide-binding</keyword>
<evidence type="ECO:0000313" key="15">
    <source>
        <dbReference type="Proteomes" id="UP000192343"/>
    </source>
</evidence>
<proteinExistence type="inferred from homology"/>
<organism evidence="14 15">
    <name type="scientific">Marispirochaeta aestuarii</name>
    <dbReference type="NCBI Taxonomy" id="1963862"/>
    <lineage>
        <taxon>Bacteria</taxon>
        <taxon>Pseudomonadati</taxon>
        <taxon>Spirochaetota</taxon>
        <taxon>Spirochaetia</taxon>
        <taxon>Spirochaetales</taxon>
        <taxon>Spirochaetaceae</taxon>
        <taxon>Marispirochaeta</taxon>
    </lineage>
</organism>
<comment type="pathway">
    <text evidence="1">Cofactor biosynthesis; tetrahydrofolate biosynthesis; 2-amino-4-hydroxy-6-hydroxymethyl-7,8-dihydropteridine diphosphate from 7,8-dihydroneopterin triphosphate: step 4/4.</text>
</comment>
<dbReference type="AlphaFoldDB" id="A0A1Y1RYD2"/>
<sequence>MYRRSSGWVLPSTSPGPCVSQKAWPWKSSVHGRTIPIGALMADFFIATGSNIEAETSLTKGLTLLAARVKLLRISTHYRTAPLGDRRQPEYVNGIWHGQTEMKPLKLKETLRRIEAECGRIRTGDSYASRTLDLDLILYDDLLLTGPELVLPDPQIRERAFVYIPLLELEPDIRLPGDKSILAGLVNPDMELYYSPITEILRNLLDSGL</sequence>
<dbReference type="GO" id="GO:0005524">
    <property type="term" value="F:ATP binding"/>
    <property type="evidence" value="ECO:0007669"/>
    <property type="project" value="UniProtKB-KW"/>
</dbReference>
<keyword evidence="5" id="KW-0808">Transferase</keyword>
<comment type="similarity">
    <text evidence="2">Belongs to the HPPK family.</text>
</comment>
<protein>
    <recommendedName>
        <fullName evidence="4">2-amino-4-hydroxy-6-hydroxymethyldihydropteridine pyrophosphokinase</fullName>
        <ecNumber evidence="3">2.7.6.3</ecNumber>
    </recommendedName>
    <alternativeName>
        <fullName evidence="11">6-hydroxymethyl-7,8-dihydropterin pyrophosphokinase</fullName>
    </alternativeName>
    <alternativeName>
        <fullName evidence="12">7,8-dihydro-6-hydroxymethylpterin-pyrophosphokinase</fullName>
    </alternativeName>
</protein>
<reference evidence="14 15" key="1">
    <citation type="submission" date="2017-03" db="EMBL/GenBank/DDBJ databases">
        <title>Draft Genome sequence of Marispirochaeta sp. strain JC444.</title>
        <authorList>
            <person name="Shivani Y."/>
            <person name="Subhash Y."/>
            <person name="Sasikala C."/>
            <person name="Ramana C."/>
        </authorList>
    </citation>
    <scope>NUCLEOTIDE SEQUENCE [LARGE SCALE GENOMIC DNA]</scope>
    <source>
        <strain evidence="14 15">JC444</strain>
    </source>
</reference>
<keyword evidence="7 14" id="KW-0418">Kinase</keyword>
<dbReference type="UniPathway" id="UPA00077">
    <property type="reaction ID" value="UER00155"/>
</dbReference>
<dbReference type="EC" id="2.7.6.3" evidence="3"/>
<dbReference type="GO" id="GO:0046654">
    <property type="term" value="P:tetrahydrofolate biosynthetic process"/>
    <property type="evidence" value="ECO:0007669"/>
    <property type="project" value="UniProtKB-UniPathway"/>
</dbReference>
<evidence type="ECO:0000256" key="4">
    <source>
        <dbReference type="ARBA" id="ARBA00016218"/>
    </source>
</evidence>
<dbReference type="SUPFAM" id="SSF55083">
    <property type="entry name" value="6-hydroxymethyl-7,8-dihydropterin pyrophosphokinase, HPPK"/>
    <property type="match status" value="1"/>
</dbReference>
<evidence type="ECO:0000256" key="2">
    <source>
        <dbReference type="ARBA" id="ARBA00005810"/>
    </source>
</evidence>
<evidence type="ECO:0000256" key="5">
    <source>
        <dbReference type="ARBA" id="ARBA00022679"/>
    </source>
</evidence>
<gene>
    <name evidence="14" type="ORF">B4O97_11185</name>
</gene>
<keyword evidence="15" id="KW-1185">Reference proteome</keyword>
<dbReference type="Gene3D" id="3.30.70.560">
    <property type="entry name" value="7,8-Dihydro-6-hydroxymethylpterin-pyrophosphokinase HPPK"/>
    <property type="match status" value="1"/>
</dbReference>
<evidence type="ECO:0000256" key="1">
    <source>
        <dbReference type="ARBA" id="ARBA00005051"/>
    </source>
</evidence>
<dbReference type="GO" id="GO:0003848">
    <property type="term" value="F:2-amino-4-hydroxy-6-hydroxymethyldihydropteridine diphosphokinase activity"/>
    <property type="evidence" value="ECO:0007669"/>
    <property type="project" value="UniProtKB-EC"/>
</dbReference>
<dbReference type="STRING" id="1963862.B4O97_11185"/>
<name>A0A1Y1RYD2_9SPIO</name>
<accession>A0A1Y1RYD2</accession>
<evidence type="ECO:0000256" key="3">
    <source>
        <dbReference type="ARBA" id="ARBA00013253"/>
    </source>
</evidence>
<evidence type="ECO:0000256" key="11">
    <source>
        <dbReference type="ARBA" id="ARBA00029766"/>
    </source>
</evidence>
<evidence type="ECO:0000256" key="9">
    <source>
        <dbReference type="ARBA" id="ARBA00022909"/>
    </source>
</evidence>
<evidence type="ECO:0000259" key="13">
    <source>
        <dbReference type="Pfam" id="PF01288"/>
    </source>
</evidence>
<dbReference type="GO" id="GO:0046656">
    <property type="term" value="P:folic acid biosynthetic process"/>
    <property type="evidence" value="ECO:0007669"/>
    <property type="project" value="UniProtKB-KW"/>
</dbReference>
<evidence type="ECO:0000256" key="12">
    <source>
        <dbReference type="ARBA" id="ARBA00033413"/>
    </source>
</evidence>
<keyword evidence="8" id="KW-0067">ATP-binding</keyword>
<dbReference type="PANTHER" id="PTHR43071:SF1">
    <property type="entry name" value="2-AMINO-4-HYDROXY-6-HYDROXYMETHYLDIHYDROPTERIDINE PYROPHOSPHOKINASE"/>
    <property type="match status" value="1"/>
</dbReference>
<comment type="function">
    <text evidence="10">Catalyzes the transfer of pyrophosphate from adenosine triphosphate (ATP) to 6-hydroxymethyl-7,8-dihydropterin, an enzymatic step in folate biosynthesis pathway.</text>
</comment>
<dbReference type="GO" id="GO:0016301">
    <property type="term" value="F:kinase activity"/>
    <property type="evidence" value="ECO:0007669"/>
    <property type="project" value="UniProtKB-KW"/>
</dbReference>
<dbReference type="Proteomes" id="UP000192343">
    <property type="component" value="Unassembled WGS sequence"/>
</dbReference>
<dbReference type="EMBL" id="MWQY01000011">
    <property type="protein sequence ID" value="ORC34893.1"/>
    <property type="molecule type" value="Genomic_DNA"/>
</dbReference>
<dbReference type="NCBIfam" id="TIGR01498">
    <property type="entry name" value="folK"/>
    <property type="match status" value="1"/>
</dbReference>
<evidence type="ECO:0000256" key="8">
    <source>
        <dbReference type="ARBA" id="ARBA00022840"/>
    </source>
</evidence>
<keyword evidence="9" id="KW-0289">Folate biosynthesis</keyword>
<evidence type="ECO:0000256" key="10">
    <source>
        <dbReference type="ARBA" id="ARBA00029409"/>
    </source>
</evidence>
<dbReference type="PANTHER" id="PTHR43071">
    <property type="entry name" value="2-AMINO-4-HYDROXY-6-HYDROXYMETHYLDIHYDROPTERIDINE PYROPHOSPHOKINASE"/>
    <property type="match status" value="1"/>
</dbReference>
<feature type="domain" description="7,8-dihydro-6-hydroxymethylpterin-pyrophosphokinase" evidence="13">
    <location>
        <begin position="45"/>
        <end position="171"/>
    </location>
</feature>
<evidence type="ECO:0000313" key="14">
    <source>
        <dbReference type="EMBL" id="ORC34893.1"/>
    </source>
</evidence>
<comment type="caution">
    <text evidence="14">The sequence shown here is derived from an EMBL/GenBank/DDBJ whole genome shotgun (WGS) entry which is preliminary data.</text>
</comment>